<dbReference type="InterPro" id="IPR000203">
    <property type="entry name" value="GPS"/>
</dbReference>
<feature type="domain" description="G-protein coupled receptors family 2 profile 1" evidence="30">
    <location>
        <begin position="1941"/>
        <end position="2014"/>
    </location>
</feature>
<keyword evidence="34" id="KW-1185">Reference proteome</keyword>
<evidence type="ECO:0000256" key="9">
    <source>
        <dbReference type="ARBA" id="ARBA00022729"/>
    </source>
</evidence>
<dbReference type="Gene3D" id="1.20.1070.10">
    <property type="entry name" value="Rhodopsin 7-helix transmembrane proteins"/>
    <property type="match status" value="1"/>
</dbReference>
<dbReference type="InterPro" id="IPR046338">
    <property type="entry name" value="GAIN_dom_sf"/>
</dbReference>
<evidence type="ECO:0000256" key="16">
    <source>
        <dbReference type="ARBA" id="ARBA00023170"/>
    </source>
</evidence>
<dbReference type="SMART" id="SM00008">
    <property type="entry name" value="HormR"/>
    <property type="match status" value="1"/>
</dbReference>
<evidence type="ECO:0000259" key="30">
    <source>
        <dbReference type="PROSITE" id="PS50227"/>
    </source>
</evidence>
<dbReference type="FunFam" id="2.60.40.60:FF:000013">
    <property type="entry name" value="Cadherin EGF LAG seven-pass G-type receptor"/>
    <property type="match status" value="1"/>
</dbReference>
<dbReference type="InterPro" id="IPR056286">
    <property type="entry name" value="Cadherin_CELSR1-3_9th"/>
</dbReference>
<dbReference type="InterPro" id="IPR013320">
    <property type="entry name" value="ConA-like_dom_sf"/>
</dbReference>
<feature type="domain" description="EGF-like" evidence="27">
    <location>
        <begin position="1815"/>
        <end position="1852"/>
    </location>
</feature>
<dbReference type="SUPFAM" id="SSF57184">
    <property type="entry name" value="Growth factor receptor domain"/>
    <property type="match status" value="1"/>
</dbReference>
<dbReference type="PROSITE" id="PS50025">
    <property type="entry name" value="LAM_G_DOMAIN"/>
    <property type="match status" value="2"/>
</dbReference>
<feature type="disulfide bond" evidence="22">
    <location>
        <begin position="1842"/>
        <end position="1851"/>
    </location>
</feature>
<comment type="caution">
    <text evidence="22">Lacks conserved residue(s) required for the propagation of feature annotation.</text>
</comment>
<keyword evidence="7" id="KW-0597">Phosphoprotein</keyword>
<reference evidence="33" key="2">
    <citation type="submission" date="2025-08" db="UniProtKB">
        <authorList>
            <consortium name="Ensembl"/>
        </authorList>
    </citation>
    <scope>IDENTIFICATION</scope>
    <source>
        <strain evidence="33">broiler</strain>
    </source>
</reference>
<feature type="domain" description="Cadherin" evidence="32">
    <location>
        <begin position="394"/>
        <end position="499"/>
    </location>
</feature>
<dbReference type="SMART" id="SM00112">
    <property type="entry name" value="CA"/>
    <property type="match status" value="9"/>
</dbReference>
<evidence type="ECO:0000256" key="12">
    <source>
        <dbReference type="ARBA" id="ARBA00022989"/>
    </source>
</evidence>
<feature type="domain" description="EGF-like" evidence="27">
    <location>
        <begin position="1564"/>
        <end position="1600"/>
    </location>
</feature>
<dbReference type="InterPro" id="IPR002126">
    <property type="entry name" value="Cadherin-like_dom"/>
</dbReference>
<dbReference type="InterPro" id="IPR002049">
    <property type="entry name" value="LE_dom"/>
</dbReference>
<comment type="subcellular location">
    <subcellularLocation>
        <location evidence="2">Cell membrane</location>
        <topology evidence="2">Multi-pass membrane protein</topology>
    </subcellularLocation>
</comment>
<dbReference type="FunFam" id="2.170.300.10:FF:000011">
    <property type="entry name" value="cadherin EGF LAG seven-pass G-type receptor 1"/>
    <property type="match status" value="1"/>
</dbReference>
<dbReference type="PANTHER" id="PTHR24026">
    <property type="entry name" value="FAT ATYPICAL CADHERIN-RELATED"/>
    <property type="match status" value="1"/>
</dbReference>
<dbReference type="Gene3D" id="2.60.220.50">
    <property type="match status" value="1"/>
</dbReference>
<dbReference type="FunFam" id="4.10.1240.10:FF:000003">
    <property type="entry name" value="Putative cadherin EGF LAG seven-pass G-type receptor 2"/>
    <property type="match status" value="1"/>
</dbReference>
<evidence type="ECO:0000259" key="32">
    <source>
        <dbReference type="PROSITE" id="PS50268"/>
    </source>
</evidence>
<feature type="domain" description="Cadherin" evidence="32">
    <location>
        <begin position="500"/>
        <end position="615"/>
    </location>
</feature>
<dbReference type="SUPFAM" id="SSF49313">
    <property type="entry name" value="Cadherin-like"/>
    <property type="match status" value="9"/>
</dbReference>
<evidence type="ECO:0000313" key="34">
    <source>
        <dbReference type="Proteomes" id="UP000000539"/>
    </source>
</evidence>
<dbReference type="FunFam" id="2.10.25.10:FF:000011">
    <property type="entry name" value="Cadherin EGF LAG seven-pass G-type receptor"/>
    <property type="match status" value="1"/>
</dbReference>
<feature type="domain" description="EGF-like" evidence="27">
    <location>
        <begin position="1230"/>
        <end position="1288"/>
    </location>
</feature>
<feature type="disulfide bond" evidence="22">
    <location>
        <begin position="1590"/>
        <end position="1599"/>
    </location>
</feature>
<dbReference type="FunFam" id="2.60.120.200:FF:000020">
    <property type="entry name" value="Cadherin EGF LAG seven-pass G-type receptor 2"/>
    <property type="match status" value="1"/>
</dbReference>
<dbReference type="GeneTree" id="ENSGT00940000159839"/>
<proteinExistence type="evidence at protein level"/>
<dbReference type="Pfam" id="PF16489">
    <property type="entry name" value="GAIN"/>
    <property type="match status" value="1"/>
</dbReference>
<dbReference type="CDD" id="cd00054">
    <property type="entry name" value="EGF_CA"/>
    <property type="match status" value="5"/>
</dbReference>
<keyword evidence="4" id="KW-0217">Developmental protein</keyword>
<feature type="transmembrane region" description="Helical" evidence="25">
    <location>
        <begin position="2333"/>
        <end position="2356"/>
    </location>
</feature>
<dbReference type="InterPro" id="IPR015919">
    <property type="entry name" value="Cadherin-like_sf"/>
</dbReference>
<keyword evidence="19" id="KW-0379">Hydroxylation</keyword>
<evidence type="ECO:0000256" key="17">
    <source>
        <dbReference type="ARBA" id="ARBA00023180"/>
    </source>
</evidence>
<evidence type="ECO:0000256" key="4">
    <source>
        <dbReference type="ARBA" id="ARBA00022473"/>
    </source>
</evidence>
<dbReference type="SUPFAM" id="SSF57196">
    <property type="entry name" value="EGF/Laminin"/>
    <property type="match status" value="2"/>
</dbReference>
<feature type="transmembrane region" description="Helical" evidence="25">
    <location>
        <begin position="2475"/>
        <end position="2494"/>
    </location>
</feature>
<keyword evidence="13" id="KW-0297">G-protein coupled receptor</keyword>
<dbReference type="GO" id="GO:0048513">
    <property type="term" value="P:animal organ development"/>
    <property type="evidence" value="ECO:0007669"/>
    <property type="project" value="UniProtKB-ARBA"/>
</dbReference>
<dbReference type="PROSITE" id="PS50261">
    <property type="entry name" value="G_PROTEIN_RECEP_F2_4"/>
    <property type="match status" value="1"/>
</dbReference>
<keyword evidence="17" id="KW-0325">Glycoprotein</keyword>
<evidence type="ECO:0000259" key="26">
    <source>
        <dbReference type="PROSITE" id="PS50025"/>
    </source>
</evidence>
<dbReference type="InterPro" id="IPR057244">
    <property type="entry name" value="GAIN_B"/>
</dbReference>
<evidence type="ECO:0000256" key="21">
    <source>
        <dbReference type="PROSITE-ProRule" id="PRU00043"/>
    </source>
</evidence>
<dbReference type="GO" id="GO:0007399">
    <property type="term" value="P:nervous system development"/>
    <property type="evidence" value="ECO:0007669"/>
    <property type="project" value="UniProtKB-ARBA"/>
</dbReference>
<feature type="domain" description="EGF-like" evidence="27">
    <location>
        <begin position="1330"/>
        <end position="1368"/>
    </location>
</feature>
<dbReference type="FunFam" id="2.60.40.60:FF:000010">
    <property type="entry name" value="Cadherin EGF LAG seven-pass G-type receptor 3"/>
    <property type="match status" value="2"/>
</dbReference>
<feature type="disulfide bond" evidence="22">
    <location>
        <begin position="1278"/>
        <end position="1287"/>
    </location>
</feature>
<dbReference type="Pfam" id="PF01825">
    <property type="entry name" value="GPS"/>
    <property type="match status" value="1"/>
</dbReference>
<feature type="disulfide bond" evidence="22">
    <location>
        <begin position="1316"/>
        <end position="1325"/>
    </location>
</feature>
<evidence type="ECO:0000256" key="19">
    <source>
        <dbReference type="ARBA" id="ARBA00023278"/>
    </source>
</evidence>
<dbReference type="PROSITE" id="PS50027">
    <property type="entry name" value="EGF_LAM_2"/>
    <property type="match status" value="1"/>
</dbReference>
<keyword evidence="11 21" id="KW-0106">Calcium</keyword>
<dbReference type="PROSITE" id="PS01186">
    <property type="entry name" value="EGF_2"/>
    <property type="match status" value="1"/>
</dbReference>
<evidence type="ECO:0007829" key="35">
    <source>
        <dbReference type="PeptideAtlas" id="A0A8V0XTJ5"/>
    </source>
</evidence>
<dbReference type="PROSITE" id="PS00022">
    <property type="entry name" value="EGF_1"/>
    <property type="match status" value="5"/>
</dbReference>
<evidence type="ECO:0000256" key="18">
    <source>
        <dbReference type="ARBA" id="ARBA00023224"/>
    </source>
</evidence>
<keyword evidence="20 23" id="KW-0424">Laminin EGF-like domain</keyword>
<feature type="domain" description="Cadherin" evidence="32">
    <location>
        <begin position="821"/>
        <end position="926"/>
    </location>
</feature>
<dbReference type="PROSITE" id="PS50227">
    <property type="entry name" value="G_PROTEIN_RECEP_F2_3"/>
    <property type="match status" value="1"/>
</dbReference>
<feature type="transmembrane region" description="Helical" evidence="25">
    <location>
        <begin position="2514"/>
        <end position="2536"/>
    </location>
</feature>
<feature type="domain" description="Laminin EGF-like" evidence="28">
    <location>
        <begin position="1909"/>
        <end position="1956"/>
    </location>
</feature>
<feature type="domain" description="Laminin G" evidence="26">
    <location>
        <begin position="1604"/>
        <end position="1776"/>
    </location>
</feature>
<evidence type="ECO:0000259" key="27">
    <source>
        <dbReference type="PROSITE" id="PS50026"/>
    </source>
</evidence>
<dbReference type="PROSITE" id="PS01248">
    <property type="entry name" value="EGF_LAM_1"/>
    <property type="match status" value="1"/>
</dbReference>
<feature type="disulfide bond" evidence="23">
    <location>
        <begin position="1909"/>
        <end position="1921"/>
    </location>
</feature>
<evidence type="ECO:0000259" key="31">
    <source>
        <dbReference type="PROSITE" id="PS50261"/>
    </source>
</evidence>
<dbReference type="FunFam" id="2.60.40.60:FF:000044">
    <property type="entry name" value="Cadherin, EGF LAG seven-pass G-type receptor 3"/>
    <property type="match status" value="1"/>
</dbReference>
<feature type="disulfide bond" evidence="23">
    <location>
        <begin position="1911"/>
        <end position="1928"/>
    </location>
</feature>
<evidence type="ECO:0000256" key="20">
    <source>
        <dbReference type="ARBA" id="ARBA00023292"/>
    </source>
</evidence>
<feature type="transmembrane region" description="Helical" evidence="25">
    <location>
        <begin position="2542"/>
        <end position="2560"/>
    </location>
</feature>
<dbReference type="SMART" id="SM00180">
    <property type="entry name" value="EGF_Lam"/>
    <property type="match status" value="1"/>
</dbReference>
<evidence type="ECO:0000256" key="5">
    <source>
        <dbReference type="ARBA" id="ARBA00022475"/>
    </source>
</evidence>
<dbReference type="Gene3D" id="4.10.1240.10">
    <property type="entry name" value="GPCR, family 2, extracellular hormone receptor domain"/>
    <property type="match status" value="1"/>
</dbReference>
<feature type="domain" description="Laminin G" evidence="26">
    <location>
        <begin position="1369"/>
        <end position="1561"/>
    </location>
</feature>
<dbReference type="Gene3D" id="2.60.40.60">
    <property type="entry name" value="Cadherins"/>
    <property type="match status" value="9"/>
</dbReference>
<dbReference type="Pfam" id="PF00008">
    <property type="entry name" value="EGF"/>
    <property type="match status" value="3"/>
</dbReference>
<dbReference type="InterPro" id="IPR001791">
    <property type="entry name" value="Laminin_G"/>
</dbReference>
<dbReference type="SMART" id="SM00303">
    <property type="entry name" value="GPS"/>
    <property type="match status" value="1"/>
</dbReference>
<feature type="domain" description="Cadherin" evidence="32">
    <location>
        <begin position="1051"/>
        <end position="1151"/>
    </location>
</feature>
<dbReference type="InterPro" id="IPR001879">
    <property type="entry name" value="GPCR_2_extracellular_dom"/>
</dbReference>
<dbReference type="OrthoDB" id="26203at2759"/>
<dbReference type="GO" id="GO:0009952">
    <property type="term" value="P:anterior/posterior pattern specification"/>
    <property type="evidence" value="ECO:0007669"/>
    <property type="project" value="UniProtKB-ARBA"/>
</dbReference>
<dbReference type="InterPro" id="IPR009030">
    <property type="entry name" value="Growth_fac_rcpt_cys_sf"/>
</dbReference>
<dbReference type="FunFam" id="2.10.25.10:FF:000156">
    <property type="entry name" value="cadherin EGF LAG seven-pass G-type receptor 2"/>
    <property type="match status" value="1"/>
</dbReference>
<dbReference type="Proteomes" id="UP000000539">
    <property type="component" value="Chromosome 1"/>
</dbReference>
<keyword evidence="35" id="KW-1267">Proteomics identification</keyword>
<dbReference type="SUPFAM" id="SSF49899">
    <property type="entry name" value="Concanavalin A-like lectins/glucanases"/>
    <property type="match status" value="2"/>
</dbReference>
<feature type="domain" description="EGF-like" evidence="27">
    <location>
        <begin position="1778"/>
        <end position="1814"/>
    </location>
</feature>
<dbReference type="FunFam" id="2.60.40.60:FF:000038">
    <property type="entry name" value="Cadherin EGF LAG seven-pass G-type receptor 3"/>
    <property type="match status" value="1"/>
</dbReference>
<dbReference type="PROSITE" id="PS00010">
    <property type="entry name" value="ASX_HYDROXYL"/>
    <property type="match status" value="2"/>
</dbReference>
<reference evidence="33" key="1">
    <citation type="submission" date="2020-11" db="EMBL/GenBank/DDBJ databases">
        <title>Gallus gallus (Chicken) genome, bGalGal1, GRCg7b, maternal haplotype autosomes + Z &amp; W.</title>
        <authorList>
            <person name="Warren W."/>
            <person name="Formenti G."/>
            <person name="Fedrigo O."/>
            <person name="Haase B."/>
            <person name="Mountcastle J."/>
            <person name="Balacco J."/>
            <person name="Tracey A."/>
            <person name="Schneider V."/>
            <person name="Okimoto R."/>
            <person name="Cheng H."/>
            <person name="Hawken R."/>
            <person name="Howe K."/>
            <person name="Jarvis E.D."/>
        </authorList>
    </citation>
    <scope>NUCLEOTIDE SEQUENCE [LARGE SCALE GENOMIC DNA]</scope>
    <source>
        <strain evidence="33">Broiler</strain>
    </source>
</reference>
<evidence type="ECO:0000256" key="24">
    <source>
        <dbReference type="SAM" id="MobiDB-lite"/>
    </source>
</evidence>
<feature type="transmembrane region" description="Helical" evidence="25">
    <location>
        <begin position="2392"/>
        <end position="2414"/>
    </location>
</feature>
<evidence type="ECO:0000256" key="23">
    <source>
        <dbReference type="PROSITE-ProRule" id="PRU00460"/>
    </source>
</evidence>
<evidence type="ECO:0000256" key="7">
    <source>
        <dbReference type="ARBA" id="ARBA00022553"/>
    </source>
</evidence>
<evidence type="ECO:0000256" key="2">
    <source>
        <dbReference type="ARBA" id="ARBA00004651"/>
    </source>
</evidence>
<dbReference type="PRINTS" id="PR00249">
    <property type="entry name" value="GPCRSECRETIN"/>
</dbReference>
<feature type="region of interest" description="Disordered" evidence="24">
    <location>
        <begin position="2162"/>
        <end position="2192"/>
    </location>
</feature>
<feature type="region of interest" description="Disordered" evidence="24">
    <location>
        <begin position="1"/>
        <end position="180"/>
    </location>
</feature>
<dbReference type="InterPro" id="IPR000832">
    <property type="entry name" value="GPCR_2_secretin-like"/>
</dbReference>
<organism evidence="33 34">
    <name type="scientific">Gallus gallus</name>
    <name type="common">Chicken</name>
    <dbReference type="NCBI Taxonomy" id="9031"/>
    <lineage>
        <taxon>Eukaryota</taxon>
        <taxon>Metazoa</taxon>
        <taxon>Chordata</taxon>
        <taxon>Craniata</taxon>
        <taxon>Vertebrata</taxon>
        <taxon>Euteleostomi</taxon>
        <taxon>Archelosauria</taxon>
        <taxon>Archosauria</taxon>
        <taxon>Dinosauria</taxon>
        <taxon>Saurischia</taxon>
        <taxon>Theropoda</taxon>
        <taxon>Coelurosauria</taxon>
        <taxon>Aves</taxon>
        <taxon>Neognathae</taxon>
        <taxon>Galloanserae</taxon>
        <taxon>Galliformes</taxon>
        <taxon>Phasianidae</taxon>
        <taxon>Phasianinae</taxon>
        <taxon>Gallus</taxon>
    </lineage>
</organism>
<protein>
    <submittedName>
        <fullName evidence="33">Cadherin EGF LAG seven-pass G-type receptor 1</fullName>
    </submittedName>
</protein>
<keyword evidence="18" id="KW-0807">Transducer</keyword>
<keyword evidence="6 22" id="KW-0245">EGF-like domain</keyword>
<evidence type="ECO:0000256" key="8">
    <source>
        <dbReference type="ARBA" id="ARBA00022692"/>
    </source>
</evidence>
<keyword evidence="8 25" id="KW-0812">Transmembrane</keyword>
<name>A0A8V0XTJ5_CHICK</name>
<dbReference type="Ensembl" id="ENSGALT00010019986.1">
    <property type="protein sequence ID" value="ENSGALP00010011534.1"/>
    <property type="gene ID" value="ENSGALG00010008275.1"/>
</dbReference>
<dbReference type="SMART" id="SM00181">
    <property type="entry name" value="EGF"/>
    <property type="match status" value="6"/>
</dbReference>
<comment type="similarity">
    <text evidence="3">Belongs to the G-protein coupled receptor 2 family. LN-TM7 subfamily.</text>
</comment>
<dbReference type="InterPro" id="IPR001881">
    <property type="entry name" value="EGF-like_Ca-bd_dom"/>
</dbReference>
<feature type="domain" description="G-protein coupled receptors family 2 profile 2" evidence="31">
    <location>
        <begin position="2331"/>
        <end position="2566"/>
    </location>
</feature>
<dbReference type="GO" id="GO:0004930">
    <property type="term" value="F:G protein-coupled receptor activity"/>
    <property type="evidence" value="ECO:0007669"/>
    <property type="project" value="UniProtKB-KW"/>
</dbReference>
<evidence type="ECO:0000259" key="28">
    <source>
        <dbReference type="PROSITE" id="PS50027"/>
    </source>
</evidence>
<dbReference type="PRINTS" id="PR00205">
    <property type="entry name" value="CADHERIN"/>
</dbReference>
<keyword evidence="12 25" id="KW-1133">Transmembrane helix</keyword>
<dbReference type="Pfam" id="PF00002">
    <property type="entry name" value="7tm_2"/>
    <property type="match status" value="1"/>
</dbReference>
<dbReference type="Gene3D" id="2.170.300.10">
    <property type="entry name" value="Tie2 ligand-binding domain superfamily"/>
    <property type="match status" value="1"/>
</dbReference>
<feature type="compositionally biased region" description="Low complexity" evidence="24">
    <location>
        <begin position="88"/>
        <end position="120"/>
    </location>
</feature>
<feature type="domain" description="Cadherin" evidence="32">
    <location>
        <begin position="177"/>
        <end position="285"/>
    </location>
</feature>
<dbReference type="PROSITE" id="PS50026">
    <property type="entry name" value="EGF_3"/>
    <property type="match status" value="6"/>
</dbReference>
<dbReference type="Gene3D" id="2.10.25.10">
    <property type="entry name" value="Laminin"/>
    <property type="match status" value="6"/>
</dbReference>
<dbReference type="GO" id="GO:0007166">
    <property type="term" value="P:cell surface receptor signaling pathway"/>
    <property type="evidence" value="ECO:0007669"/>
    <property type="project" value="InterPro"/>
</dbReference>
<accession>A0A8V0XTJ5</accession>
<keyword evidence="14 25" id="KW-0472">Membrane</keyword>
<dbReference type="Pfam" id="PF02210">
    <property type="entry name" value="Laminin_G_2"/>
    <property type="match status" value="1"/>
</dbReference>
<dbReference type="Pfam" id="PF23592">
    <property type="entry name" value="Cadherin_CELSR2_9th"/>
    <property type="match status" value="1"/>
</dbReference>
<evidence type="ECO:0000259" key="29">
    <source>
        <dbReference type="PROSITE" id="PS50221"/>
    </source>
</evidence>
<dbReference type="InterPro" id="IPR000152">
    <property type="entry name" value="EGF-type_Asp/Asn_hydroxyl_site"/>
</dbReference>
<dbReference type="GO" id="GO:0005509">
    <property type="term" value="F:calcium ion binding"/>
    <property type="evidence" value="ECO:0007669"/>
    <property type="project" value="UniProtKB-UniRule"/>
</dbReference>
<evidence type="ECO:0000256" key="13">
    <source>
        <dbReference type="ARBA" id="ARBA00023040"/>
    </source>
</evidence>
<dbReference type="InterPro" id="IPR020894">
    <property type="entry name" value="Cadherin_CS"/>
</dbReference>
<dbReference type="CDD" id="cd00110">
    <property type="entry name" value="LamG"/>
    <property type="match status" value="1"/>
</dbReference>
<feature type="domain" description="GAIN-B" evidence="29">
    <location>
        <begin position="2152"/>
        <end position="2326"/>
    </location>
</feature>
<dbReference type="PROSITE" id="PS00232">
    <property type="entry name" value="CADHERIN_1"/>
    <property type="match status" value="6"/>
</dbReference>
<evidence type="ECO:0000313" key="33">
    <source>
        <dbReference type="Ensembl" id="ENSGALP00010011534.1"/>
    </source>
</evidence>
<dbReference type="FunFam" id="2.60.40.60:FF:000029">
    <property type="entry name" value="Cadherin EGF LAG seven-pass G-type receptor 3"/>
    <property type="match status" value="1"/>
</dbReference>
<dbReference type="GO" id="GO:0005886">
    <property type="term" value="C:plasma membrane"/>
    <property type="evidence" value="ECO:0007669"/>
    <property type="project" value="UniProtKB-SubCell"/>
</dbReference>
<feature type="domain" description="Cadherin" evidence="32">
    <location>
        <begin position="718"/>
        <end position="820"/>
    </location>
</feature>
<keyword evidence="5" id="KW-1003">Cell membrane</keyword>
<dbReference type="FunFam" id="2.60.120.200:FF:000059">
    <property type="entry name" value="Cadherin EGF LAG seven-pass G-type receptor 1"/>
    <property type="match status" value="1"/>
</dbReference>
<feature type="domain" description="Cadherin" evidence="32">
    <location>
        <begin position="286"/>
        <end position="393"/>
    </location>
</feature>
<dbReference type="FunFam" id="2.10.25.10:FF:000113">
    <property type="entry name" value="Cadherin, EGF LAG seven-pass G-type receptor 3"/>
    <property type="match status" value="1"/>
</dbReference>
<evidence type="ECO:0000256" key="1">
    <source>
        <dbReference type="ARBA" id="ARBA00002066"/>
    </source>
</evidence>
<dbReference type="SMART" id="SM00282">
    <property type="entry name" value="LamG"/>
    <property type="match status" value="1"/>
</dbReference>
<dbReference type="PANTHER" id="PTHR24026:SF36">
    <property type="entry name" value="CADHERIN EGF LAG SEVEN-PASS G-TYPE RECEPTOR 1"/>
    <property type="match status" value="1"/>
</dbReference>
<feature type="domain" description="Cadherin" evidence="32">
    <location>
        <begin position="927"/>
        <end position="1028"/>
    </location>
</feature>
<feature type="transmembrane region" description="Helical" evidence="25">
    <location>
        <begin position="2435"/>
        <end position="2455"/>
    </location>
</feature>
<keyword evidence="16" id="KW-0675">Receptor</keyword>
<evidence type="ECO:0000256" key="10">
    <source>
        <dbReference type="ARBA" id="ARBA00022737"/>
    </source>
</evidence>
<dbReference type="FunFam" id="2.10.25.10:FF:000503">
    <property type="entry name" value="Cadherin EGF LAG seven-pass G-type receptor 1"/>
    <property type="match status" value="1"/>
</dbReference>
<dbReference type="InterPro" id="IPR036445">
    <property type="entry name" value="GPCR_2_extracell_dom_sf"/>
</dbReference>
<dbReference type="FunFam" id="1.25.40.610:FF:000005">
    <property type="entry name" value="cadherin EGF LAG seven-pass G-type receptor 2"/>
    <property type="match status" value="1"/>
</dbReference>
<evidence type="ECO:0000256" key="11">
    <source>
        <dbReference type="ARBA" id="ARBA00022837"/>
    </source>
</evidence>
<keyword evidence="9" id="KW-0732">Signal</keyword>
<dbReference type="Pfam" id="PF00053">
    <property type="entry name" value="EGF_laminin"/>
    <property type="match status" value="1"/>
</dbReference>
<feature type="domain" description="EGF-like" evidence="27">
    <location>
        <begin position="1290"/>
        <end position="1326"/>
    </location>
</feature>
<dbReference type="FunFam" id="2.60.40.60:FF:000023">
    <property type="entry name" value="Cadherin EGF LAG seven-pass G-type receptor 3"/>
    <property type="match status" value="2"/>
</dbReference>
<dbReference type="GO" id="GO:0007156">
    <property type="term" value="P:homophilic cell adhesion via plasma membrane adhesion molecules"/>
    <property type="evidence" value="ECO:0007669"/>
    <property type="project" value="InterPro"/>
</dbReference>
<dbReference type="Gene3D" id="2.60.120.200">
    <property type="match status" value="2"/>
</dbReference>
<dbReference type="Gene3D" id="1.25.40.610">
    <property type="match status" value="1"/>
</dbReference>
<evidence type="ECO:0000256" key="22">
    <source>
        <dbReference type="PROSITE-ProRule" id="PRU00076"/>
    </source>
</evidence>
<dbReference type="PROSITE" id="PS50268">
    <property type="entry name" value="CADHERIN_2"/>
    <property type="match status" value="9"/>
</dbReference>
<dbReference type="FunFam" id="2.60.40.60:FF:000040">
    <property type="entry name" value="cadherin EGF LAG seven-pass G-type receptor 3"/>
    <property type="match status" value="1"/>
</dbReference>
<keyword evidence="10" id="KW-0677">Repeat</keyword>
<sequence>PEAAPPDGARRLPRASERRTDGRRDGGREPRGARPARPGPHRRHRPGGAGRGCRETPPRAAPAAQRGARSERSGAAQRDGTGRGGCTVRGTLRPWADPAGGDPPALPPAGRLRAAGAAPRRAPPAEPRGPRCGGLSPRRGRRRAAPEPRGADCAWAEGDGRRAARRARSPNSPPQFQLPSYQVSIPENEPAGTAVIVLRAQDPDEGEAGRLAYSMEALFDERSNDYFSIDPQTGGVVTARSLDRETKDTHVLKVTASDHGSPRRRSATTYLTVTVSDTNDHEPVFEQPEYRESIRENLEVGYEVLTIRATDGDAPANANMLYRLLEPGAGDGVFEIDPRSGVVRTRAPVDREEVSEYHLVVEANDQGKDPGPRSATAMVHITVEDENDNYPQFSEKRYLVQVQEDAPVNSQILQVQATDRDRGSNAQVHYSIVSGNLKGQFYIHSFSGAIDLINPLDYETIREYTLRIKAQDGGRPPLINSSGMVSVQVVDVNDNAPIFVSTPFQATVLENVPLGYSVLHIQAVDADSGENARLEYKLIEMAPPAGVAPASGDSGFPFQINNSTGWITVAAELDRETVENYHFGVEARDHGVPVMTSSASVSITVLDVNDNNPTFTEKVYHLRLNEDAAVGSSVLTLTAVDRDVNSVVTYQITSGNTRNRFAITSQSGGGLITLALPLDYKQERQYVLTVTASDGTRFDTVQVFINVTDANTHRPVFQSSHYTVSVSEDKPIGTSIVTISATDEDTGENARITYILDDNIPQFRIDPDTGTITTLMELDYEDQASYTLAITAHDNGIPQKSDTTYVEILILDANDNAPRFLRDRYQGSVFEDVPLSTSVLQLSATDRDSGLNGRLLYTFQGGDDGDGDFYIEPTSGVIRTLRKLDRENVAVYSLRAFAVDRGSPPLKASVDIQVTVLDINDNPPVFEKDEFDIFVEENSPVGSIVARISAADPDEGTNAQIMYQIVEGNIPEVFQLDLLNGDLTALMDLDYESRTEYVIVVQATSAPLVSRATVHIRLLDQNDNPPVLQDFQILFNNYVTNKSNSFPSGVIGKIPAHDPDVSDSLAYTFVQGNELNLLLLDSATGELKLSRDLDNNRPLEALMKVSVSDGVHSVTAVCTLRVTIITDDMLTNSITVRLENMSQERFLSPLLSLFVEGVATVLSTTKDGIFVFNIQNDTDVSSNILNVTFSALLPGGIRNKFFPSEDLQEQIYLNRTLLTTISTQRVLPFDDNICLREPCENYMKCVSVLKFDSSAPFISSNTVLFRPIHPINGLRCRCPPGFTGDYCETEIDLCYSNPCGSNGLCRSREGGYTCECYEDYTGEYCEVNARSGRCAPGVCKNGGTCINLLIGGFKCECPPGEYERPYCEMTTRSFPPQSFITFKGLRQRFHFTVSLMFATRERNALLLYNGRFNEKHDFIALEIIEEQIQLTFSAGGVKCAVKLSEPVLKSLHPNIGRLGIPHGPSGEKVAVVTVDDCDTAVAVRFGSLIGNYTCAAQGTQTGSKKSLDLTGPLLLGGVPNLPEDFPVHNRQFIGCMRNLSIDSKPIDMASFIANNGTLPGCAAQRNYCEANWCQNGGTCVNKWSTYICECPVQYGGKNCEQVMPSPQRFSGESIIIWSELDITISVPWYIGLMFRTRKVNGMLMQANAGTASKINIQVELWTFLLRKNVRNPLPSLSVASLKMTQSRVSDGEWHHLLIELKSAKDGKDIKYLAVMSLDYGMYQYCIQNEQNEQNPEFSKLKRIAFCHQGVRMGETSTNIATLNMKQAIKINVKEGCEVDNPCDSNPCPQHSYCSDDWDSYSCVCDPGYFGRDCVDVCNLNPCEHVSTCVHKPSSSHGYTCECGQSYYGQYCESKIDLPCPRGWWGNPICGPCNCETSKGFDPDCNKTNGECHCKANYYRPQSSDTCYPCDCFPSGSHTRSCDMETGQCPCKPGVIGRQCNRCDNPFAEVTARGCEVIYNGCPKAFEAGIWWPQTKFGQPAAVPCPKGSVGNAVRHCNIEKGWLPPELFNCTTNTFVDLKVMNEKLHRNETILDGDKTIQIVRVLQNATKYTHSMYGNDVRTAYQMMIRVLRYESQQQGFDLAATRDVEFNENIIKVGSALLDPNNKEQWEQIQRTEGGTAHLLRHYEDYFNNVAQNMKKTYMRPFVIVAANMSEYLSVPTMRPSNQKLSSKVNSDARSPESMFTKRRKRHPDDSTHHTVAMVIIYRSLGHLLPENYDPDRRSLRLPNRPIINTPVVSTAVHSDGELPPNLVEKPIIVEYTMLETEERTKPVCVFWNHSIMCTGLIGGTGAWSSRGCELFSRNQSHIACQCNHLTSFAVLMDISKREVGDPSLIVTYTTVSISLVALLITFILLVLIRTLRSNLHSIHKNLVAALFFSELVFLIGINQTENPFVCTVIAILLHYFYMSTFAWMFVEQLHIYRMLTEVRNINFGHMRFYYVVGWGIPAIITGLAVGLDPQGYGNPDFCWLSVHDTLIWSFAGPIVIVINTVIFILAMKASCRRRQRSFEKTGVISVLRTAFLLLLLISATWLLGLMAVNSDVMTFHYLFAIFSCLQVLPTVLKQPLLSVAAQERQILVKEKKKSGGSPAEMPVQALRAHWIDQPGTRIFCHCNLVCSEVNTPT</sequence>
<dbReference type="InterPro" id="IPR000742">
    <property type="entry name" value="EGF"/>
</dbReference>
<feature type="compositionally biased region" description="Polar residues" evidence="24">
    <location>
        <begin position="2162"/>
        <end position="2176"/>
    </location>
</feature>
<evidence type="ECO:0000256" key="6">
    <source>
        <dbReference type="ARBA" id="ARBA00022536"/>
    </source>
</evidence>
<feature type="compositionally biased region" description="Basic and acidic residues" evidence="24">
    <location>
        <begin position="8"/>
        <end position="32"/>
    </location>
</feature>
<dbReference type="PROSITE" id="PS50221">
    <property type="entry name" value="GAIN_B"/>
    <property type="match status" value="1"/>
</dbReference>
<feature type="disulfide bond" evidence="22">
    <location>
        <begin position="1804"/>
        <end position="1813"/>
    </location>
</feature>
<evidence type="ECO:0000256" key="15">
    <source>
        <dbReference type="ARBA" id="ARBA00023157"/>
    </source>
</evidence>
<keyword evidence="15 22" id="KW-1015">Disulfide bond</keyword>
<dbReference type="Pfam" id="PF00028">
    <property type="entry name" value="Cadherin"/>
    <property type="match status" value="8"/>
</dbReference>
<dbReference type="CDD" id="cd00055">
    <property type="entry name" value="EGF_Lam"/>
    <property type="match status" value="1"/>
</dbReference>
<dbReference type="SMART" id="SM00179">
    <property type="entry name" value="EGF_CA"/>
    <property type="match status" value="4"/>
</dbReference>
<feature type="domain" description="Cadherin" evidence="32">
    <location>
        <begin position="616"/>
        <end position="717"/>
    </location>
</feature>
<dbReference type="InterPro" id="IPR032471">
    <property type="entry name" value="AGRL2-4_GAIN_subdom_A"/>
</dbReference>
<comment type="function">
    <text evidence="1">Receptor that may have an important role in cell/cell signaling during nervous system formation.</text>
</comment>
<feature type="transmembrane region" description="Helical" evidence="25">
    <location>
        <begin position="2368"/>
        <end position="2386"/>
    </location>
</feature>
<evidence type="ECO:0000256" key="3">
    <source>
        <dbReference type="ARBA" id="ARBA00010933"/>
    </source>
</evidence>
<dbReference type="FunFam" id="2.10.25.10:FF:000047">
    <property type="entry name" value="Cadherin EGF LAG seven-pass G-type receptor 2"/>
    <property type="match status" value="1"/>
</dbReference>
<feature type="disulfide bond" evidence="23">
    <location>
        <begin position="1930"/>
        <end position="1939"/>
    </location>
</feature>
<evidence type="ECO:0000256" key="25">
    <source>
        <dbReference type="SAM" id="Phobius"/>
    </source>
</evidence>
<evidence type="ECO:0000256" key="14">
    <source>
        <dbReference type="ARBA" id="ARBA00023136"/>
    </source>
</evidence>
<reference evidence="33" key="3">
    <citation type="submission" date="2025-09" db="UniProtKB">
        <authorList>
            <consortium name="Ensembl"/>
        </authorList>
    </citation>
    <scope>IDENTIFICATION</scope>
    <source>
        <strain evidence="33">broiler</strain>
    </source>
</reference>
<dbReference type="FunFam" id="2.10.25.10:FF:000089">
    <property type="entry name" value="Cadherin EGF LAG seven-pass G-type receptor 3"/>
    <property type="match status" value="1"/>
</dbReference>
<dbReference type="CDD" id="cd11304">
    <property type="entry name" value="Cadherin_repeat"/>
    <property type="match status" value="8"/>
</dbReference>
<dbReference type="InterPro" id="IPR017981">
    <property type="entry name" value="GPCR_2-like_7TM"/>
</dbReference>